<organism evidence="1 2">
    <name type="scientific">Hyalangium minutum</name>
    <dbReference type="NCBI Taxonomy" id="394096"/>
    <lineage>
        <taxon>Bacteria</taxon>
        <taxon>Pseudomonadati</taxon>
        <taxon>Myxococcota</taxon>
        <taxon>Myxococcia</taxon>
        <taxon>Myxococcales</taxon>
        <taxon>Cystobacterineae</taxon>
        <taxon>Archangiaceae</taxon>
        <taxon>Hyalangium</taxon>
    </lineage>
</organism>
<sequence length="64" mass="7579">MGTPQRAGVRHIPIDGPGSLECTHQKVTLKEKRDYYKRFEGCWKACFPCIGLFPWIRLRGRRMW</sequence>
<gene>
    <name evidence="1" type="ORF">DB31_1379</name>
</gene>
<proteinExistence type="predicted"/>
<dbReference type="PATRIC" id="fig|394096.3.peg.5716"/>
<dbReference type="EMBL" id="JMCB01000012">
    <property type="protein sequence ID" value="KFE65263.1"/>
    <property type="molecule type" value="Genomic_DNA"/>
</dbReference>
<dbReference type="AlphaFoldDB" id="A0A085WC50"/>
<name>A0A085WC50_9BACT</name>
<dbReference type="STRING" id="394096.DB31_1379"/>
<evidence type="ECO:0000313" key="2">
    <source>
        <dbReference type="Proteomes" id="UP000028725"/>
    </source>
</evidence>
<keyword evidence="2" id="KW-1185">Reference proteome</keyword>
<protein>
    <submittedName>
        <fullName evidence="1">Uncharacterized protein</fullName>
    </submittedName>
</protein>
<comment type="caution">
    <text evidence="1">The sequence shown here is derived from an EMBL/GenBank/DDBJ whole genome shotgun (WGS) entry which is preliminary data.</text>
</comment>
<reference evidence="1 2" key="1">
    <citation type="submission" date="2014-04" db="EMBL/GenBank/DDBJ databases">
        <title>Genome assembly of Hyalangium minutum DSM 14724.</title>
        <authorList>
            <person name="Sharma G."/>
            <person name="Subramanian S."/>
        </authorList>
    </citation>
    <scope>NUCLEOTIDE SEQUENCE [LARGE SCALE GENOMIC DNA]</scope>
    <source>
        <strain evidence="1 2">DSM 14724</strain>
    </source>
</reference>
<evidence type="ECO:0000313" key="1">
    <source>
        <dbReference type="EMBL" id="KFE65263.1"/>
    </source>
</evidence>
<dbReference type="Proteomes" id="UP000028725">
    <property type="component" value="Unassembled WGS sequence"/>
</dbReference>
<accession>A0A085WC50</accession>